<protein>
    <recommendedName>
        <fullName evidence="5">Outer membrane protein beta-barrel domain-containing protein</fullName>
    </recommendedName>
</protein>
<keyword evidence="2" id="KW-0732">Signal</keyword>
<dbReference type="Gene3D" id="2.40.160.20">
    <property type="match status" value="1"/>
</dbReference>
<dbReference type="Pfam" id="PF07017">
    <property type="entry name" value="PagP"/>
    <property type="match status" value="1"/>
</dbReference>
<name>K1IRW5_AERVE</name>
<evidence type="ECO:0000256" key="2">
    <source>
        <dbReference type="SAM" id="SignalP"/>
    </source>
</evidence>
<comment type="subcellular location">
    <subcellularLocation>
        <location evidence="1">Cell outer membrane</location>
    </subcellularLocation>
</comment>
<organism evidence="3 4">
    <name type="scientific">Aeromonas veronii AMC34</name>
    <dbReference type="NCBI Taxonomy" id="1073383"/>
    <lineage>
        <taxon>Bacteria</taxon>
        <taxon>Pseudomonadati</taxon>
        <taxon>Pseudomonadota</taxon>
        <taxon>Gammaproteobacteria</taxon>
        <taxon>Aeromonadales</taxon>
        <taxon>Aeromonadaceae</taxon>
        <taxon>Aeromonas</taxon>
    </lineage>
</organism>
<feature type="chain" id="PRO_5003845679" description="Outer membrane protein beta-barrel domain-containing protein" evidence="2">
    <location>
        <begin position="22"/>
        <end position="168"/>
    </location>
</feature>
<feature type="signal peptide" evidence="2">
    <location>
        <begin position="1"/>
        <end position="21"/>
    </location>
</feature>
<dbReference type="Proteomes" id="UP000006087">
    <property type="component" value="Unassembled WGS sequence"/>
</dbReference>
<dbReference type="RefSeq" id="WP_005344766.1">
    <property type="nucleotide sequence ID" value="NZ_JH823256.1"/>
</dbReference>
<dbReference type="HOGENOM" id="CLU_1674799_0_0_6"/>
<dbReference type="AlphaFoldDB" id="K1IRW5"/>
<evidence type="ECO:0008006" key="5">
    <source>
        <dbReference type="Google" id="ProtNLM"/>
    </source>
</evidence>
<sequence length="168" mass="17834">MNIHGCLLSIGLLGLPTFSMAADHDLSLIIHGASIHSHCSKGTGSKSKTCDFNGFNPGLGLAWVFLGDSDTGKLALRGGFYRDSLDNTAGYAGVSYRKEWYLTEHVFAGVGMEAGYLNGSGIDGFAALPMVTLGYKSVALEIGYAPKVDWVPGGDHVAVTTFTLRWTL</sequence>
<reference evidence="3 4" key="1">
    <citation type="submission" date="2012-06" db="EMBL/GenBank/DDBJ databases">
        <title>The Genome Sequence of Aeromonas veronii AMC34.</title>
        <authorList>
            <consortium name="The Broad Institute Genome Sequencing Platform"/>
            <person name="Earl A."/>
            <person name="Ward D."/>
            <person name="Feldgarden M."/>
            <person name="Gevers D."/>
            <person name="Graf J."/>
            <person name="Tomasi A."/>
            <person name="Horneman A."/>
            <person name="Walker B."/>
            <person name="Young S.K."/>
            <person name="Zeng Q."/>
            <person name="Gargeya S."/>
            <person name="Fitzgerald M."/>
            <person name="Haas B."/>
            <person name="Abouelleil A."/>
            <person name="Alvarado L."/>
            <person name="Arachchi H.M."/>
            <person name="Berlin A.M."/>
            <person name="Chapman S.B."/>
            <person name="Goldberg J."/>
            <person name="Griggs A."/>
            <person name="Gujja S."/>
            <person name="Hansen M."/>
            <person name="Howarth C."/>
            <person name="Imamovic A."/>
            <person name="Larimer J."/>
            <person name="McCowan C."/>
            <person name="Montmayeur A."/>
            <person name="Murphy C."/>
            <person name="Neiman D."/>
            <person name="Pearson M."/>
            <person name="Priest M."/>
            <person name="Roberts A."/>
            <person name="Saif S."/>
            <person name="Shea T."/>
            <person name="Sisk P."/>
            <person name="Sykes S."/>
            <person name="Wortman J."/>
            <person name="Nusbaum C."/>
            <person name="Birren B."/>
        </authorList>
    </citation>
    <scope>NUCLEOTIDE SEQUENCE [LARGE SCALE GENOMIC DNA]</scope>
    <source>
        <strain evidence="3 4">AMC34</strain>
    </source>
</reference>
<evidence type="ECO:0000313" key="3">
    <source>
        <dbReference type="EMBL" id="EKB18667.1"/>
    </source>
</evidence>
<dbReference type="GO" id="GO:0009279">
    <property type="term" value="C:cell outer membrane"/>
    <property type="evidence" value="ECO:0007669"/>
    <property type="project" value="UniProtKB-SubCell"/>
</dbReference>
<comment type="caution">
    <text evidence="3">The sequence shown here is derived from an EMBL/GenBank/DDBJ whole genome shotgun (WGS) entry which is preliminary data.</text>
</comment>
<evidence type="ECO:0000256" key="1">
    <source>
        <dbReference type="ARBA" id="ARBA00004442"/>
    </source>
</evidence>
<proteinExistence type="predicted"/>
<dbReference type="EMBL" id="AGWU01000020">
    <property type="protein sequence ID" value="EKB18667.1"/>
    <property type="molecule type" value="Genomic_DNA"/>
</dbReference>
<accession>K1IRW5</accession>
<evidence type="ECO:0000313" key="4">
    <source>
        <dbReference type="Proteomes" id="UP000006087"/>
    </source>
</evidence>
<gene>
    <name evidence="3" type="ORF">HMPREF1168_02441</name>
</gene>
<dbReference type="InterPro" id="IPR009746">
    <property type="entry name" value="LipidA_acyl_PagP"/>
</dbReference>